<reference evidence="1 2" key="1">
    <citation type="submission" date="2020-03" db="EMBL/GenBank/DDBJ databases">
        <title>Sequencing the genomes of 1000 actinobacteria strains.</title>
        <authorList>
            <person name="Klenk H.-P."/>
        </authorList>
    </citation>
    <scope>NUCLEOTIDE SEQUENCE [LARGE SCALE GENOMIC DNA]</scope>
    <source>
        <strain evidence="1 2">DSM 44556</strain>
    </source>
</reference>
<evidence type="ECO:0000313" key="1">
    <source>
        <dbReference type="EMBL" id="NIH98889.1"/>
    </source>
</evidence>
<name>A0A7X5U5Q6_9MYCO</name>
<dbReference type="EMBL" id="JAANOW010000005">
    <property type="protein sequence ID" value="NIH98889.1"/>
    <property type="molecule type" value="Genomic_DNA"/>
</dbReference>
<evidence type="ECO:0000313" key="2">
    <source>
        <dbReference type="Proteomes" id="UP000547444"/>
    </source>
</evidence>
<sequence>MGVMPNGPDGMNPDAQFGVSDTGISELPSRTQVNVVAILKAQKFPAGSVWKNPAGVLKQGWSMVMSALSGAATNAVNALTQIGTLIWKVGGSIIDDVGDFINAALANANTAVTNAGHAIAQIGSLIGKVGGSIIDDVGDFINAAVSNASTALANAGISLAGLQNFLDALASAFGGSSSGNTVSTVAAQSIEVAQAAQRAEASAYAAQLAVAALAKDLDSAHDGAVFDMTFTGADGAALNATDWPTTGPTSGDLCIRLIGTIPTMGIKAGAATNSTFYAGCGHIYETDDQSLSVIIAGGNSDTEAATRLHFHCDDIGPAATRGLYLSIVPTGVELGYFTTSGGIRTYTAFGGNGTITTPMSSGMRAEVRNIGNQYQIVLNGAAQPTYVDAANRAVAGDFHAFVTMETKTKTWNPGLPWQTDAIRNSFFLAGVLMSDYAPIAYKGSGAKMYRTSTANIAAASGANILPDNTFGVEAQKTSDITVDLVTGKFTVSRDDWYIVTFQVAMTVKTAGITSQTGMAPYPLSMALFKNGALEKYAGETLRPIAYDVTGTITGGGSTFNGTLQTRSPDAAYASVPVYLQAGDYIQLGYNANAANSTVFTGEATGTKTYFEIMGANP</sequence>
<dbReference type="Proteomes" id="UP000547444">
    <property type="component" value="Unassembled WGS sequence"/>
</dbReference>
<comment type="caution">
    <text evidence="1">The sequence shown here is derived from an EMBL/GenBank/DDBJ whole genome shotgun (WGS) entry which is preliminary data.</text>
</comment>
<proteinExistence type="predicted"/>
<evidence type="ECO:0008006" key="3">
    <source>
        <dbReference type="Google" id="ProtNLM"/>
    </source>
</evidence>
<keyword evidence="2" id="KW-1185">Reference proteome</keyword>
<protein>
    <recommendedName>
        <fullName evidence="3">Minor tail protein</fullName>
    </recommendedName>
</protein>
<gene>
    <name evidence="1" type="ORF">FHU31_005913</name>
</gene>
<dbReference type="AlphaFoldDB" id="A0A7X5U5Q6"/>
<organism evidence="1 2">
    <name type="scientific">Mycolicibacterium fluoranthenivorans</name>
    <dbReference type="NCBI Taxonomy" id="258505"/>
    <lineage>
        <taxon>Bacteria</taxon>
        <taxon>Bacillati</taxon>
        <taxon>Actinomycetota</taxon>
        <taxon>Actinomycetes</taxon>
        <taxon>Mycobacteriales</taxon>
        <taxon>Mycobacteriaceae</taxon>
        <taxon>Mycolicibacterium</taxon>
    </lineage>
</organism>
<dbReference type="RefSeq" id="WP_167164570.1">
    <property type="nucleotide sequence ID" value="NZ_JAANOW010000005.1"/>
</dbReference>
<accession>A0A7X5U5Q6</accession>